<reference evidence="1 2" key="1">
    <citation type="journal article" date="2009" name="Int. J. Syst. Evol. Microbiol.">
        <title>Paenibacillus contaminans sp. nov., isolated from a contaminated laboratory plate.</title>
        <authorList>
            <person name="Chou J.H."/>
            <person name="Lee J.H."/>
            <person name="Lin M.C."/>
            <person name="Chang P.S."/>
            <person name="Arun A.B."/>
            <person name="Young C.C."/>
            <person name="Chen W.M."/>
        </authorList>
    </citation>
    <scope>NUCLEOTIDE SEQUENCE [LARGE SCALE GENOMIC DNA]</scope>
    <source>
        <strain evidence="1 2">CKOBP-6</strain>
    </source>
</reference>
<dbReference type="OrthoDB" id="2376882at2"/>
<dbReference type="EMBL" id="QMFB01000001">
    <property type="protein sequence ID" value="RAV22663.1"/>
    <property type="molecule type" value="Genomic_DNA"/>
</dbReference>
<keyword evidence="2" id="KW-1185">Reference proteome</keyword>
<comment type="caution">
    <text evidence="1">The sequence shown here is derived from an EMBL/GenBank/DDBJ whole genome shotgun (WGS) entry which is preliminary data.</text>
</comment>
<protein>
    <recommendedName>
        <fullName evidence="3">YolD-like family protein</fullName>
    </recommendedName>
</protein>
<dbReference type="AlphaFoldDB" id="A0A329MVQ8"/>
<dbReference type="RefSeq" id="WP_113028774.1">
    <property type="nucleotide sequence ID" value="NZ_QMFB01000001.1"/>
</dbReference>
<evidence type="ECO:0000313" key="2">
    <source>
        <dbReference type="Proteomes" id="UP000250369"/>
    </source>
</evidence>
<sequence>MKQQINKLTPGYNVFWESSRMMLPEHKEAINRYNKESNKKSKPALDEQRLQELQDTISTALEERERVFLTIYGEYADTVEAGWISAVDPLQGRLKLERDIDHFVWVKFTDIMDIRIS</sequence>
<accession>A0A329MVQ8</accession>
<dbReference type="Pfam" id="PF08863">
    <property type="entry name" value="YolD"/>
    <property type="match status" value="1"/>
</dbReference>
<proteinExistence type="predicted"/>
<organism evidence="1 2">
    <name type="scientific">Paenibacillus contaminans</name>
    <dbReference type="NCBI Taxonomy" id="450362"/>
    <lineage>
        <taxon>Bacteria</taxon>
        <taxon>Bacillati</taxon>
        <taxon>Bacillota</taxon>
        <taxon>Bacilli</taxon>
        <taxon>Bacillales</taxon>
        <taxon>Paenibacillaceae</taxon>
        <taxon>Paenibacillus</taxon>
    </lineage>
</organism>
<dbReference type="PANTHER" id="PTHR40051">
    <property type="entry name" value="IG HYPOTHETICAL 15966"/>
    <property type="match status" value="1"/>
</dbReference>
<evidence type="ECO:0000313" key="1">
    <source>
        <dbReference type="EMBL" id="RAV22663.1"/>
    </source>
</evidence>
<dbReference type="PANTHER" id="PTHR40051:SF1">
    <property type="entry name" value="YOLD-LIKE FAMILY PROTEIN"/>
    <property type="match status" value="1"/>
</dbReference>
<evidence type="ECO:0008006" key="3">
    <source>
        <dbReference type="Google" id="ProtNLM"/>
    </source>
</evidence>
<name>A0A329MVQ8_9BACL</name>
<dbReference type="InterPro" id="IPR014962">
    <property type="entry name" value="YolD"/>
</dbReference>
<dbReference type="Proteomes" id="UP000250369">
    <property type="component" value="Unassembled WGS sequence"/>
</dbReference>
<gene>
    <name evidence="1" type="ORF">DQG23_00130</name>
</gene>